<sequence>MERRSFLKKAAAGASAGAIAAPALAQTQPTINWRLASSFPKSLDTIYGAAETFSKRVSQLTSGKFNIRVFAGGEIVPALQVMDAVQAGTVEMGHSASYYYFGKDPTFAFDGVVPFGLNSRQQTAWWDQGGGKALTREFFKDYGIINFMGGNTGAQMGGWFRKEVKTVQDLNGLKMRIGGFAGRVMQKLGLVPQQIAGGDIYPALEKGTIDAAEWIGPYDDEKLGFNKVAPFYYTPGWWEAGLQVSFYIGIKEWEKLPKEYQAAIEAASYESHVVMQAEYDARNPAALARLLKNGVKLRSFSKEIMEACYKAANEVMDEEAAKNAKFKKIYEPWKRFRQDQNQWFSVAEVPLQNFMVTHK</sequence>
<dbReference type="Proteomes" id="UP000482155">
    <property type="component" value="Unassembled WGS sequence"/>
</dbReference>
<dbReference type="RefSeq" id="WP_163962865.1">
    <property type="nucleotide sequence ID" value="NZ_JAAIVB010000037.1"/>
</dbReference>
<reference evidence="5 6" key="1">
    <citation type="submission" date="2020-02" db="EMBL/GenBank/DDBJ databases">
        <authorList>
            <person name="Kim M.K."/>
        </authorList>
    </citation>
    <scope>NUCLEOTIDE SEQUENCE [LARGE SCALE GENOMIC DNA]</scope>
    <source>
        <strain evidence="5 6">17J57-3</strain>
    </source>
</reference>
<dbReference type="InterPro" id="IPR041722">
    <property type="entry name" value="TakP/all3028"/>
</dbReference>
<keyword evidence="3" id="KW-0479">Metal-binding</keyword>
<comment type="caution">
    <text evidence="5">The sequence shown here is derived from an EMBL/GenBank/DDBJ whole genome shotgun (WGS) entry which is preliminary data.</text>
</comment>
<dbReference type="PANTHER" id="PTHR33376">
    <property type="match status" value="1"/>
</dbReference>
<feature type="binding site" evidence="3">
    <location>
        <position position="239"/>
    </location>
    <ligand>
        <name>substrate</name>
    </ligand>
</feature>
<evidence type="ECO:0000256" key="1">
    <source>
        <dbReference type="ARBA" id="ARBA00022729"/>
    </source>
</evidence>
<dbReference type="NCBIfam" id="TIGR01409">
    <property type="entry name" value="TAT_signal_seq"/>
    <property type="match status" value="1"/>
</dbReference>
<dbReference type="PANTHER" id="PTHR33376:SF5">
    <property type="entry name" value="EXTRACYTOPLASMIC SOLUTE RECEPTOR PROTEIN"/>
    <property type="match status" value="1"/>
</dbReference>
<dbReference type="GO" id="GO:0043177">
    <property type="term" value="F:organic acid binding"/>
    <property type="evidence" value="ECO:0007669"/>
    <property type="project" value="InterPro"/>
</dbReference>
<evidence type="ECO:0000313" key="6">
    <source>
        <dbReference type="Proteomes" id="UP000482155"/>
    </source>
</evidence>
<dbReference type="PROSITE" id="PS51318">
    <property type="entry name" value="TAT"/>
    <property type="match status" value="1"/>
</dbReference>
<dbReference type="InterPro" id="IPR026289">
    <property type="entry name" value="SBP_TakP-like"/>
</dbReference>
<accession>A0A6B3SV78</accession>
<evidence type="ECO:0000256" key="3">
    <source>
        <dbReference type="PIRSR" id="PIRSR039026-2"/>
    </source>
</evidence>
<dbReference type="AlphaFoldDB" id="A0A6B3SV78"/>
<feature type="binding site" evidence="3">
    <location>
        <position position="214"/>
    </location>
    <ligand>
        <name>Na(+)</name>
        <dbReference type="ChEBI" id="CHEBI:29101"/>
    </ligand>
</feature>
<dbReference type="InterPro" id="IPR006311">
    <property type="entry name" value="TAT_signal"/>
</dbReference>
<dbReference type="Gene3D" id="3.40.190.170">
    <property type="entry name" value="Bacterial extracellular solute-binding protein, family 7"/>
    <property type="match status" value="1"/>
</dbReference>
<dbReference type="Pfam" id="PF03480">
    <property type="entry name" value="DctP"/>
    <property type="match status" value="1"/>
</dbReference>
<feature type="binding site" evidence="2">
    <location>
        <position position="155"/>
    </location>
    <ligand>
        <name>substrate</name>
    </ligand>
</feature>
<dbReference type="CDD" id="cd13682">
    <property type="entry name" value="PBP2_TRAP_alpha-ketoacid"/>
    <property type="match status" value="1"/>
</dbReference>
<feature type="binding site" evidence="2">
    <location>
        <position position="176"/>
    </location>
    <ligand>
        <name>substrate</name>
    </ligand>
</feature>
<dbReference type="GO" id="GO:0015849">
    <property type="term" value="P:organic acid transport"/>
    <property type="evidence" value="ECO:0007669"/>
    <property type="project" value="InterPro"/>
</dbReference>
<dbReference type="Gene3D" id="3.40.190.10">
    <property type="entry name" value="Periplasmic binding protein-like II"/>
    <property type="match status" value="1"/>
</dbReference>
<dbReference type="GO" id="GO:0031317">
    <property type="term" value="C:tripartite ATP-independent periplasmic transporter complex"/>
    <property type="evidence" value="ECO:0007669"/>
    <property type="project" value="InterPro"/>
</dbReference>
<feature type="chain" id="PRO_5025583456" evidence="4">
    <location>
        <begin position="26"/>
        <end position="359"/>
    </location>
</feature>
<evidence type="ECO:0000256" key="2">
    <source>
        <dbReference type="PIRSR" id="PIRSR039026-1"/>
    </source>
</evidence>
<evidence type="ECO:0000256" key="4">
    <source>
        <dbReference type="SAM" id="SignalP"/>
    </source>
</evidence>
<protein>
    <submittedName>
        <fullName evidence="5">TRAP transporter substrate-binding protein</fullName>
    </submittedName>
</protein>
<dbReference type="EMBL" id="JAAIVB010000037">
    <property type="protein sequence ID" value="NEX61539.1"/>
    <property type="molecule type" value="Genomic_DNA"/>
</dbReference>
<dbReference type="InterPro" id="IPR018389">
    <property type="entry name" value="DctP_fam"/>
</dbReference>
<keyword evidence="1 4" id="KW-0732">Signal</keyword>
<dbReference type="InterPro" id="IPR019546">
    <property type="entry name" value="TAT_signal_bac_arc"/>
</dbReference>
<organism evidence="5 6">
    <name type="scientific">Noviherbaspirillum galbum</name>
    <dbReference type="NCBI Taxonomy" id="2709383"/>
    <lineage>
        <taxon>Bacteria</taxon>
        <taxon>Pseudomonadati</taxon>
        <taxon>Pseudomonadota</taxon>
        <taxon>Betaproteobacteria</taxon>
        <taxon>Burkholderiales</taxon>
        <taxon>Oxalobacteraceae</taxon>
        <taxon>Noviherbaspirillum</taxon>
    </lineage>
</organism>
<feature type="signal peptide" evidence="4">
    <location>
        <begin position="1"/>
        <end position="25"/>
    </location>
</feature>
<name>A0A6B3SV78_9BURK</name>
<dbReference type="GO" id="GO:0046872">
    <property type="term" value="F:metal ion binding"/>
    <property type="evidence" value="ECO:0007669"/>
    <property type="project" value="UniProtKB-KW"/>
</dbReference>
<dbReference type="PIRSF" id="PIRSF039026">
    <property type="entry name" value="SiaP"/>
    <property type="match status" value="1"/>
</dbReference>
<dbReference type="InterPro" id="IPR038404">
    <property type="entry name" value="TRAP_DctP_sf"/>
</dbReference>
<proteinExistence type="predicted"/>
<dbReference type="GO" id="GO:0055085">
    <property type="term" value="P:transmembrane transport"/>
    <property type="evidence" value="ECO:0007669"/>
    <property type="project" value="InterPro"/>
</dbReference>
<gene>
    <name evidence="5" type="ORF">G3574_10650</name>
</gene>
<dbReference type="NCBIfam" id="NF037995">
    <property type="entry name" value="TRAP_S1"/>
    <property type="match status" value="1"/>
</dbReference>
<keyword evidence="6" id="KW-1185">Reference proteome</keyword>
<feature type="binding site" evidence="3">
    <location>
        <position position="213"/>
    </location>
    <ligand>
        <name>substrate</name>
    </ligand>
</feature>
<evidence type="ECO:0000313" key="5">
    <source>
        <dbReference type="EMBL" id="NEX61539.1"/>
    </source>
</evidence>